<dbReference type="InterPro" id="IPR006664">
    <property type="entry name" value="OMP_bac"/>
</dbReference>
<keyword evidence="4 8" id="KW-0564">Palmitate</keyword>
<evidence type="ECO:0000313" key="11">
    <source>
        <dbReference type="EMBL" id="MFC3679058.1"/>
    </source>
</evidence>
<evidence type="ECO:0000256" key="3">
    <source>
        <dbReference type="ARBA" id="ARBA00023136"/>
    </source>
</evidence>
<keyword evidence="3 8" id="KW-0472">Membrane</keyword>
<evidence type="ECO:0000256" key="9">
    <source>
        <dbReference type="SAM" id="SignalP"/>
    </source>
</evidence>
<dbReference type="SUPFAM" id="SSF103088">
    <property type="entry name" value="OmpA-like"/>
    <property type="match status" value="1"/>
</dbReference>
<dbReference type="PROSITE" id="PS51257">
    <property type="entry name" value="PROKAR_LIPOPROTEIN"/>
    <property type="match status" value="1"/>
</dbReference>
<evidence type="ECO:0000256" key="8">
    <source>
        <dbReference type="HAMAP-Rule" id="MF_02204"/>
    </source>
</evidence>
<comment type="function">
    <text evidence="8">Part of the Tol-Pal system, which plays a role in outer membrane invagination during cell division and is important for maintaining outer membrane integrity.</text>
</comment>
<sequence>MQKTALYKAFGVALGAALISACSSTGDVNEGAGNTEPTAVEQQVEQQVAEAGQEAETTAVEAGEVAGESLEAQANEAQKALLEMTVFYFDFDQSTLKEDGKDALKAHAAYLAANPAARVVLEGHADERGTVEYNLALGERRAMTVRRFLMANGAKAGQLQVVSFGEERPAIVAHNRDAWSKNRRVEVKYQSR</sequence>
<dbReference type="Pfam" id="PF00691">
    <property type="entry name" value="OmpA"/>
    <property type="match status" value="1"/>
</dbReference>
<gene>
    <name evidence="8 11" type="primary">pal</name>
    <name evidence="11" type="ORF">ACFOMG_02885</name>
</gene>
<dbReference type="HAMAP" id="MF_02204">
    <property type="entry name" value="Pal"/>
    <property type="match status" value="1"/>
</dbReference>
<keyword evidence="5 8" id="KW-0998">Cell outer membrane</keyword>
<evidence type="ECO:0000259" key="10">
    <source>
        <dbReference type="PROSITE" id="PS51123"/>
    </source>
</evidence>
<keyword evidence="6 8" id="KW-0449">Lipoprotein</keyword>
<keyword evidence="2 8" id="KW-0732">Signal</keyword>
<dbReference type="PANTHER" id="PTHR30329">
    <property type="entry name" value="STATOR ELEMENT OF FLAGELLAR MOTOR COMPLEX"/>
    <property type="match status" value="1"/>
</dbReference>
<evidence type="ECO:0000256" key="2">
    <source>
        <dbReference type="ARBA" id="ARBA00022729"/>
    </source>
</evidence>
<organism evidence="11 12">
    <name type="scientific">Bacterioplanoides pacificum</name>
    <dbReference type="NCBI Taxonomy" id="1171596"/>
    <lineage>
        <taxon>Bacteria</taxon>
        <taxon>Pseudomonadati</taxon>
        <taxon>Pseudomonadota</taxon>
        <taxon>Gammaproteobacteria</taxon>
        <taxon>Oceanospirillales</taxon>
        <taxon>Oceanospirillaceae</taxon>
        <taxon>Bacterioplanoides</taxon>
    </lineage>
</organism>
<keyword evidence="7 8" id="KW-0131">Cell cycle</keyword>
<reference evidence="12" key="1">
    <citation type="journal article" date="2019" name="Int. J. Syst. Evol. Microbiol.">
        <title>The Global Catalogue of Microorganisms (GCM) 10K type strain sequencing project: providing services to taxonomists for standard genome sequencing and annotation.</title>
        <authorList>
            <consortium name="The Broad Institute Genomics Platform"/>
            <consortium name="The Broad Institute Genome Sequencing Center for Infectious Disease"/>
            <person name="Wu L."/>
            <person name="Ma J."/>
        </authorList>
    </citation>
    <scope>NUCLEOTIDE SEQUENCE [LARGE SCALE GENOMIC DNA]</scope>
    <source>
        <strain evidence="12">KCTC 42424</strain>
    </source>
</reference>
<proteinExistence type="inferred from homology"/>
<comment type="subcellular location">
    <subcellularLocation>
        <location evidence="8">Cell outer membrane</location>
        <topology evidence="8">Lipid-anchor</topology>
    </subcellularLocation>
</comment>
<keyword evidence="12" id="KW-1185">Reference proteome</keyword>
<comment type="caution">
    <text evidence="11">The sequence shown here is derived from an EMBL/GenBank/DDBJ whole genome shotgun (WGS) entry which is preliminary data.</text>
</comment>
<dbReference type="CDD" id="cd07185">
    <property type="entry name" value="OmpA_C-like"/>
    <property type="match status" value="1"/>
</dbReference>
<dbReference type="InterPro" id="IPR050330">
    <property type="entry name" value="Bact_OuterMem_StrucFunc"/>
</dbReference>
<protein>
    <recommendedName>
        <fullName evidence="8">Peptidoglycan-associated lipoprotein</fullName>
        <shortName evidence="8">PAL</shortName>
    </recommendedName>
</protein>
<evidence type="ECO:0000256" key="4">
    <source>
        <dbReference type="ARBA" id="ARBA00023139"/>
    </source>
</evidence>
<evidence type="ECO:0000256" key="7">
    <source>
        <dbReference type="ARBA" id="ARBA00023306"/>
    </source>
</evidence>
<dbReference type="RefSeq" id="WP_376864677.1">
    <property type="nucleotide sequence ID" value="NZ_JBHRYB010000001.1"/>
</dbReference>
<dbReference type="Proteomes" id="UP001595722">
    <property type="component" value="Unassembled WGS sequence"/>
</dbReference>
<name>A0ABV7VQ08_9GAMM</name>
<feature type="chain" id="PRO_5046791430" description="Peptidoglycan-associated lipoprotein" evidence="9">
    <location>
        <begin position="24"/>
        <end position="192"/>
    </location>
</feature>
<dbReference type="Gene3D" id="3.30.1330.60">
    <property type="entry name" value="OmpA-like domain"/>
    <property type="match status" value="1"/>
</dbReference>
<dbReference type="PROSITE" id="PS51123">
    <property type="entry name" value="OMPA_2"/>
    <property type="match status" value="1"/>
</dbReference>
<feature type="domain" description="OmpA-like" evidence="10">
    <location>
        <begin position="76"/>
        <end position="192"/>
    </location>
</feature>
<evidence type="ECO:0000256" key="1">
    <source>
        <dbReference type="ARBA" id="ARBA00022618"/>
    </source>
</evidence>
<dbReference type="InterPro" id="IPR006665">
    <property type="entry name" value="OmpA-like"/>
</dbReference>
<evidence type="ECO:0000313" key="12">
    <source>
        <dbReference type="Proteomes" id="UP001595722"/>
    </source>
</evidence>
<dbReference type="NCBIfam" id="TIGR02802">
    <property type="entry name" value="Pal_lipo"/>
    <property type="match status" value="1"/>
</dbReference>
<dbReference type="InterPro" id="IPR036737">
    <property type="entry name" value="OmpA-like_sf"/>
</dbReference>
<comment type="similarity">
    <text evidence="8">Belongs to the Pal lipoprotein family.</text>
</comment>
<accession>A0ABV7VQ08</accession>
<feature type="signal peptide" evidence="9">
    <location>
        <begin position="1"/>
        <end position="23"/>
    </location>
</feature>
<dbReference type="InterPro" id="IPR014169">
    <property type="entry name" value="Pal_lipo_C"/>
</dbReference>
<dbReference type="InterPro" id="IPR039001">
    <property type="entry name" value="Pal"/>
</dbReference>
<comment type="subunit">
    <text evidence="8">The Tol-Pal system is composed of five core proteins: the inner membrane proteins TolA, TolQ and TolR, the periplasmic protein TolB and the outer membrane protein Pal. They form a network linking the inner and outer membranes and the peptidoglycan layer.</text>
</comment>
<evidence type="ECO:0000256" key="5">
    <source>
        <dbReference type="ARBA" id="ARBA00023237"/>
    </source>
</evidence>
<evidence type="ECO:0000256" key="6">
    <source>
        <dbReference type="ARBA" id="ARBA00023288"/>
    </source>
</evidence>
<dbReference type="PRINTS" id="PR01021">
    <property type="entry name" value="OMPADOMAIN"/>
</dbReference>
<keyword evidence="1 8" id="KW-0132">Cell division</keyword>
<dbReference type="PANTHER" id="PTHR30329:SF21">
    <property type="entry name" value="LIPOPROTEIN YIAD-RELATED"/>
    <property type="match status" value="1"/>
</dbReference>
<dbReference type="EMBL" id="JBHRYB010000001">
    <property type="protein sequence ID" value="MFC3679058.1"/>
    <property type="molecule type" value="Genomic_DNA"/>
</dbReference>